<sequence length="384" mass="43743">MNETSISDEALVIRGGRNRPEDIRRGIGTHPCGITGISVESGVGLKVEQLAKNIPHGQIGITTVREKLLARSQEDSTSKEKNFLPYWNELCQELSEQLLSLTKTDWQDLGSIGLTGSVSNLTVQSWFSTRQTFLQKQKWLKTSLLSSTASQADCMDSENIKLRSRKIKIYPTPELKIMWNKWAAACRYCFNQAIAYQKKNGRMGKTKLRNIIMQSNLPEWVKETPCHIRQNAIFDAHQAYTASKDCKFRNCHAPRQTIKFNNSNFAQGKWYPNVTKGLEFESSEPIPLKNAYATQLIKSKSGEWFAVFLNSVEQAENSNNNIISLDPGVRTFLTGFDGQRFIEIGQKDIGKINRLCSYLDDLMRFVKWVVMLFVPLEEAIIMQR</sequence>
<dbReference type="PANTHER" id="PTHR36172:SF1">
    <property type="entry name" value="RESOLVASE-RELATED"/>
    <property type="match status" value="1"/>
</dbReference>
<evidence type="ECO:0000313" key="3">
    <source>
        <dbReference type="Proteomes" id="UP000287247"/>
    </source>
</evidence>
<dbReference type="Proteomes" id="UP000287247">
    <property type="component" value="Unassembled WGS sequence"/>
</dbReference>
<dbReference type="PANTHER" id="PTHR36172">
    <property type="match status" value="1"/>
</dbReference>
<proteinExistence type="predicted"/>
<feature type="domain" description="Transposase putative helix-turn-helix" evidence="1">
    <location>
        <begin position="162"/>
        <end position="200"/>
    </location>
</feature>
<dbReference type="OrthoDB" id="515361at2"/>
<dbReference type="InterPro" id="IPR051491">
    <property type="entry name" value="Recombinase/Transposase-rel"/>
</dbReference>
<comment type="caution">
    <text evidence="2">The sequence shown here is derived from an EMBL/GenBank/DDBJ whole genome shotgun (WGS) entry which is preliminary data.</text>
</comment>
<dbReference type="EMBL" id="BDQK01000001">
    <property type="protein sequence ID" value="GBF78923.1"/>
    <property type="molecule type" value="Genomic_DNA"/>
</dbReference>
<dbReference type="InterPro" id="IPR021027">
    <property type="entry name" value="Transposase_put_HTH"/>
</dbReference>
<accession>A0A401ICA3</accession>
<gene>
    <name evidence="2" type="ORF">AsFPU1_0314</name>
</gene>
<dbReference type="Pfam" id="PF12323">
    <property type="entry name" value="HTH_OrfB_IS605"/>
    <property type="match status" value="1"/>
</dbReference>
<evidence type="ECO:0000259" key="1">
    <source>
        <dbReference type="Pfam" id="PF12323"/>
    </source>
</evidence>
<reference evidence="3" key="1">
    <citation type="submission" date="2017-05" db="EMBL/GenBank/DDBJ databases">
        <title>Physiological properties and genetic analysis related to exopolysaccharide production of fresh-water unicellular cyanobacterium Aphanothece sacrum, Suizenji Nori, that has been cultured as a food source in Japan.</title>
        <authorList>
            <person name="Kanesaki Y."/>
            <person name="Yoshikawa S."/>
            <person name="Ohki K."/>
        </authorList>
    </citation>
    <scope>NUCLEOTIDE SEQUENCE [LARGE SCALE GENOMIC DNA]</scope>
    <source>
        <strain evidence="3">FPU1</strain>
    </source>
</reference>
<keyword evidence="3" id="KW-1185">Reference proteome</keyword>
<dbReference type="AlphaFoldDB" id="A0A401ICA3"/>
<name>A0A401ICA3_APHSA</name>
<organism evidence="2 3">
    <name type="scientific">Aphanothece sacrum FPU1</name>
    <dbReference type="NCBI Taxonomy" id="1920663"/>
    <lineage>
        <taxon>Bacteria</taxon>
        <taxon>Bacillati</taxon>
        <taxon>Cyanobacteriota</taxon>
        <taxon>Cyanophyceae</taxon>
        <taxon>Oscillatoriophycideae</taxon>
        <taxon>Chroococcales</taxon>
        <taxon>Aphanothecaceae</taxon>
        <taxon>Aphanothece</taxon>
    </lineage>
</organism>
<protein>
    <recommendedName>
        <fullName evidence="1">Transposase putative helix-turn-helix domain-containing protein</fullName>
    </recommendedName>
</protein>
<evidence type="ECO:0000313" key="2">
    <source>
        <dbReference type="EMBL" id="GBF78923.1"/>
    </source>
</evidence>